<feature type="transmembrane region" description="Helical" evidence="8">
    <location>
        <begin position="320"/>
        <end position="344"/>
    </location>
</feature>
<dbReference type="Pfam" id="PF00083">
    <property type="entry name" value="Sugar_tr"/>
    <property type="match status" value="1"/>
</dbReference>
<feature type="transmembrane region" description="Helical" evidence="8">
    <location>
        <begin position="451"/>
        <end position="473"/>
    </location>
</feature>
<dbReference type="Gene3D" id="1.20.1250.20">
    <property type="entry name" value="MFS general substrate transporter like domains"/>
    <property type="match status" value="1"/>
</dbReference>
<keyword evidence="6 8" id="KW-0472">Membrane</keyword>
<dbReference type="OrthoDB" id="6612291at2759"/>
<dbReference type="EMBL" id="HG793125">
    <property type="protein sequence ID" value="CDK24448.1"/>
    <property type="molecule type" value="Genomic_DNA"/>
</dbReference>
<evidence type="ECO:0000256" key="8">
    <source>
        <dbReference type="SAM" id="Phobius"/>
    </source>
</evidence>
<evidence type="ECO:0000256" key="1">
    <source>
        <dbReference type="ARBA" id="ARBA00004141"/>
    </source>
</evidence>
<reference evidence="10" key="1">
    <citation type="submission" date="2013-12" db="EMBL/GenBank/DDBJ databases">
        <authorList>
            <person name="Genoscope - CEA"/>
        </authorList>
    </citation>
    <scope>NUCLEOTIDE SEQUENCE</scope>
    <source>
        <strain evidence="10">CBS 1993</strain>
    </source>
</reference>
<organism evidence="10 11">
    <name type="scientific">Kuraishia capsulata CBS 1993</name>
    <dbReference type="NCBI Taxonomy" id="1382522"/>
    <lineage>
        <taxon>Eukaryota</taxon>
        <taxon>Fungi</taxon>
        <taxon>Dikarya</taxon>
        <taxon>Ascomycota</taxon>
        <taxon>Saccharomycotina</taxon>
        <taxon>Pichiomycetes</taxon>
        <taxon>Pichiales</taxon>
        <taxon>Pichiaceae</taxon>
        <taxon>Kuraishia</taxon>
    </lineage>
</organism>
<sequence>MFSPLKKLFKSEKASEDVVPGVEAEGALAPTDSAHEMDQLETAARAQQKIEHGLSRWEAIKLYPRASAWMLFMVWAMILVGYENQAGSIVISIPQFRQDFGHKYKTEYVLDTQWQSAISGGPLGAIAISSFASSWIGDRFGRKWIIVIALIVSIPSIAIEYVATSIEVFFAGKFINALCLGVFSTLCVTYVSEVSPLALRGLSAALCSLSLCIGPFICFLINNTTATYTSRMAYRGVFIPQWIFSISCLVVAPFLPESPYYYIAKNKDNKAVESLKRLYTPAQAQQQFAIMKITYEESRLISASTTYADCFKKSDLKRTLIIVFAFFMQPMSGVSFIASYSTYYYQLAGFSTQRSYQLSCGAQALSICGVIGSWFIIDRFGRRPLMLYGMLSLTILNLIVAGAGTDTSNMTAMTVASAFIAMYNFFYNGSIGPLTYVLASEVSSVGLRAKTMALGTITNYAFQCLWSFVLPYMFNPDQGNMGSKINFIFTGISFLSLFAFYFYLPETAGRSFEEIDELFANKVPARKWKSYVTERQSESEKCFDQLKQDVAYVEEV</sequence>
<evidence type="ECO:0000256" key="5">
    <source>
        <dbReference type="ARBA" id="ARBA00022989"/>
    </source>
</evidence>
<dbReference type="PROSITE" id="PS50850">
    <property type="entry name" value="MFS"/>
    <property type="match status" value="1"/>
</dbReference>
<dbReference type="PANTHER" id="PTHR48022:SF22">
    <property type="entry name" value="MAJOR FACILITATOR SUPERFAMILY (MFS) PROFILE DOMAIN-CONTAINING PROTEIN"/>
    <property type="match status" value="1"/>
</dbReference>
<dbReference type="InterPro" id="IPR003663">
    <property type="entry name" value="Sugar/inositol_transpt"/>
</dbReference>
<feature type="transmembrane region" description="Helical" evidence="8">
    <location>
        <begin position="169"/>
        <end position="191"/>
    </location>
</feature>
<keyword evidence="4 8" id="KW-0812">Transmembrane</keyword>
<dbReference type="GeneID" id="34517853"/>
<accession>W6MG64</accession>
<dbReference type="HOGENOM" id="CLU_001265_11_0_1"/>
<feature type="transmembrane region" description="Helical" evidence="8">
    <location>
        <begin position="485"/>
        <end position="504"/>
    </location>
</feature>
<feature type="transmembrane region" description="Helical" evidence="8">
    <location>
        <begin position="415"/>
        <end position="439"/>
    </location>
</feature>
<evidence type="ECO:0000256" key="7">
    <source>
        <dbReference type="RuleBase" id="RU003346"/>
    </source>
</evidence>
<evidence type="ECO:0000313" key="11">
    <source>
        <dbReference type="Proteomes" id="UP000019384"/>
    </source>
</evidence>
<dbReference type="GO" id="GO:0016020">
    <property type="term" value="C:membrane"/>
    <property type="evidence" value="ECO:0007669"/>
    <property type="project" value="UniProtKB-SubCell"/>
</dbReference>
<comment type="similarity">
    <text evidence="2 7">Belongs to the major facilitator superfamily. Sugar transporter (TC 2.A.1.1) family.</text>
</comment>
<dbReference type="STRING" id="1382522.W6MG64"/>
<proteinExistence type="inferred from homology"/>
<dbReference type="RefSeq" id="XP_022456465.1">
    <property type="nucleotide sequence ID" value="XM_022604948.1"/>
</dbReference>
<dbReference type="AlphaFoldDB" id="W6MG64"/>
<name>W6MG64_9ASCO</name>
<evidence type="ECO:0000256" key="3">
    <source>
        <dbReference type="ARBA" id="ARBA00022448"/>
    </source>
</evidence>
<feature type="transmembrane region" description="Helical" evidence="8">
    <location>
        <begin position="144"/>
        <end position="163"/>
    </location>
</feature>
<evidence type="ECO:0000259" key="9">
    <source>
        <dbReference type="PROSITE" id="PS50850"/>
    </source>
</evidence>
<dbReference type="SUPFAM" id="SSF103473">
    <property type="entry name" value="MFS general substrate transporter"/>
    <property type="match status" value="1"/>
</dbReference>
<feature type="transmembrane region" description="Helical" evidence="8">
    <location>
        <begin position="117"/>
        <end position="137"/>
    </location>
</feature>
<evidence type="ECO:0000256" key="2">
    <source>
        <dbReference type="ARBA" id="ARBA00010992"/>
    </source>
</evidence>
<gene>
    <name evidence="10" type="ORF">KUCA_T00000410001</name>
</gene>
<keyword evidence="11" id="KW-1185">Reference proteome</keyword>
<evidence type="ECO:0000256" key="4">
    <source>
        <dbReference type="ARBA" id="ARBA00022692"/>
    </source>
</evidence>
<dbReference type="InterPro" id="IPR020846">
    <property type="entry name" value="MFS_dom"/>
</dbReference>
<feature type="transmembrane region" description="Helical" evidence="8">
    <location>
        <begin position="62"/>
        <end position="82"/>
    </location>
</feature>
<evidence type="ECO:0000313" key="10">
    <source>
        <dbReference type="EMBL" id="CDK24448.1"/>
    </source>
</evidence>
<dbReference type="Proteomes" id="UP000019384">
    <property type="component" value="Unassembled WGS sequence"/>
</dbReference>
<protein>
    <recommendedName>
        <fullName evidence="9">Major facilitator superfamily (MFS) profile domain-containing protein</fullName>
    </recommendedName>
</protein>
<comment type="subcellular location">
    <subcellularLocation>
        <location evidence="1">Membrane</location>
        <topology evidence="1">Multi-pass membrane protein</topology>
    </subcellularLocation>
</comment>
<keyword evidence="5 8" id="KW-1133">Transmembrane helix</keyword>
<feature type="transmembrane region" description="Helical" evidence="8">
    <location>
        <begin position="203"/>
        <end position="222"/>
    </location>
</feature>
<dbReference type="FunFam" id="1.20.1250.20:FF:000078">
    <property type="entry name" value="MFS maltose transporter, putative"/>
    <property type="match status" value="1"/>
</dbReference>
<dbReference type="PANTHER" id="PTHR48022">
    <property type="entry name" value="PLASTIDIC GLUCOSE TRANSPORTER 4"/>
    <property type="match status" value="1"/>
</dbReference>
<dbReference type="GO" id="GO:0005351">
    <property type="term" value="F:carbohydrate:proton symporter activity"/>
    <property type="evidence" value="ECO:0007669"/>
    <property type="project" value="TreeGrafter"/>
</dbReference>
<dbReference type="InterPro" id="IPR050360">
    <property type="entry name" value="MFS_Sugar_Transporters"/>
</dbReference>
<feature type="transmembrane region" description="Helical" evidence="8">
    <location>
        <begin position="242"/>
        <end position="263"/>
    </location>
</feature>
<keyword evidence="3 7" id="KW-0813">Transport</keyword>
<reference evidence="10" key="2">
    <citation type="submission" date="2014-02" db="EMBL/GenBank/DDBJ databases">
        <title>Complete DNA sequence of /Kuraishia capsulata/ illustrates novel genomic features among budding yeasts (/Saccharomycotina/).</title>
        <authorList>
            <person name="Morales L."/>
            <person name="Noel B."/>
            <person name="Porcel B."/>
            <person name="Marcet-Houben M."/>
            <person name="Hullo M-F."/>
            <person name="Sacerdot C."/>
            <person name="Tekaia F."/>
            <person name="Leh-Louis V."/>
            <person name="Despons L."/>
            <person name="Khanna V."/>
            <person name="Aury J-M."/>
            <person name="Barbe V."/>
            <person name="Couloux A."/>
            <person name="Labadie K."/>
            <person name="Pelletier E."/>
            <person name="Souciet J-L."/>
            <person name="Boekhout T."/>
            <person name="Gabaldon T."/>
            <person name="Wincker P."/>
            <person name="Dujon B."/>
        </authorList>
    </citation>
    <scope>NUCLEOTIDE SEQUENCE</scope>
    <source>
        <strain evidence="10">CBS 1993</strain>
    </source>
</reference>
<dbReference type="NCBIfam" id="TIGR00879">
    <property type="entry name" value="SP"/>
    <property type="match status" value="1"/>
</dbReference>
<feature type="transmembrane region" description="Helical" evidence="8">
    <location>
        <begin position="384"/>
        <end position="403"/>
    </location>
</feature>
<dbReference type="InterPro" id="IPR005828">
    <property type="entry name" value="MFS_sugar_transport-like"/>
</dbReference>
<dbReference type="InterPro" id="IPR036259">
    <property type="entry name" value="MFS_trans_sf"/>
</dbReference>
<feature type="domain" description="Major facilitator superfamily (MFS) profile" evidence="9">
    <location>
        <begin position="69"/>
        <end position="508"/>
    </location>
</feature>
<feature type="transmembrane region" description="Helical" evidence="8">
    <location>
        <begin position="356"/>
        <end position="377"/>
    </location>
</feature>
<evidence type="ECO:0000256" key="6">
    <source>
        <dbReference type="ARBA" id="ARBA00023136"/>
    </source>
</evidence>